<comment type="caution">
    <text evidence="2">The sequence shown here is derived from an EMBL/GenBank/DDBJ whole genome shotgun (WGS) entry which is preliminary data.</text>
</comment>
<feature type="region of interest" description="Disordered" evidence="1">
    <location>
        <begin position="1325"/>
        <end position="1394"/>
    </location>
</feature>
<reference evidence="2" key="1">
    <citation type="submission" date="2021-12" db="EMBL/GenBank/DDBJ databases">
        <title>Black yeast isolated from Biological Soil Crust.</title>
        <authorList>
            <person name="Kurbessoian T."/>
        </authorList>
    </citation>
    <scope>NUCLEOTIDE SEQUENCE</scope>
    <source>
        <strain evidence="2">CCFEE 5208</strain>
    </source>
</reference>
<dbReference type="GO" id="GO:0005740">
    <property type="term" value="C:mitochondrial envelope"/>
    <property type="evidence" value="ECO:0007669"/>
    <property type="project" value="TreeGrafter"/>
</dbReference>
<feature type="region of interest" description="Disordered" evidence="1">
    <location>
        <begin position="1600"/>
        <end position="1678"/>
    </location>
</feature>
<feature type="compositionally biased region" description="Basic and acidic residues" evidence="1">
    <location>
        <begin position="579"/>
        <end position="602"/>
    </location>
</feature>
<dbReference type="EMBL" id="JASUXU010000001">
    <property type="protein sequence ID" value="KAK0328971.1"/>
    <property type="molecule type" value="Genomic_DNA"/>
</dbReference>
<dbReference type="Pfam" id="PF08634">
    <property type="entry name" value="Pet127"/>
    <property type="match status" value="1"/>
</dbReference>
<dbReference type="Pfam" id="PF04189">
    <property type="entry name" value="Gcd10p"/>
    <property type="match status" value="1"/>
</dbReference>
<feature type="region of interest" description="Disordered" evidence="1">
    <location>
        <begin position="1545"/>
        <end position="1586"/>
    </location>
</feature>
<feature type="compositionally biased region" description="Acidic residues" evidence="1">
    <location>
        <begin position="1340"/>
        <end position="1350"/>
    </location>
</feature>
<dbReference type="PANTHER" id="PTHR31014:SF0">
    <property type="entry name" value="MITOCHONDRIAL TRANSLATION SYSTEM COMPONENT PET127-RELATED"/>
    <property type="match status" value="1"/>
</dbReference>
<protein>
    <recommendedName>
        <fullName evidence="4">tRNA (adenine(58)-N(1))-methyltransferase non-catalytic subunit TRM6</fullName>
    </recommendedName>
</protein>
<accession>A0AAN6JGJ6</accession>
<name>A0AAN6JGJ6_9PEZI</name>
<feature type="compositionally biased region" description="Polar residues" evidence="1">
    <location>
        <begin position="1377"/>
        <end position="1387"/>
    </location>
</feature>
<feature type="compositionally biased region" description="Low complexity" evidence="1">
    <location>
        <begin position="1659"/>
        <end position="1668"/>
    </location>
</feature>
<dbReference type="GO" id="GO:0031515">
    <property type="term" value="C:tRNA (m1A) methyltransferase complex"/>
    <property type="evidence" value="ECO:0007669"/>
    <property type="project" value="InterPro"/>
</dbReference>
<organism evidence="2 3">
    <name type="scientific">Friedmanniomyces endolithicus</name>
    <dbReference type="NCBI Taxonomy" id="329885"/>
    <lineage>
        <taxon>Eukaryota</taxon>
        <taxon>Fungi</taxon>
        <taxon>Dikarya</taxon>
        <taxon>Ascomycota</taxon>
        <taxon>Pezizomycotina</taxon>
        <taxon>Dothideomycetes</taxon>
        <taxon>Dothideomycetidae</taxon>
        <taxon>Mycosphaerellales</taxon>
        <taxon>Teratosphaeriaceae</taxon>
        <taxon>Friedmanniomyces</taxon>
    </lineage>
</organism>
<evidence type="ECO:0000256" key="1">
    <source>
        <dbReference type="SAM" id="MobiDB-lite"/>
    </source>
</evidence>
<gene>
    <name evidence="2" type="ORF">LTR82_000905</name>
</gene>
<dbReference type="InterPro" id="IPR013943">
    <property type="entry name" value="Pet127"/>
</dbReference>
<dbReference type="Proteomes" id="UP001168146">
    <property type="component" value="Unassembled WGS sequence"/>
</dbReference>
<feature type="region of interest" description="Disordered" evidence="1">
    <location>
        <begin position="2231"/>
        <end position="2265"/>
    </location>
</feature>
<feature type="region of interest" description="Disordered" evidence="1">
    <location>
        <begin position="291"/>
        <end position="315"/>
    </location>
</feature>
<feature type="compositionally biased region" description="Polar residues" evidence="1">
    <location>
        <begin position="1957"/>
        <end position="1975"/>
    </location>
</feature>
<feature type="compositionally biased region" description="Acidic residues" evidence="1">
    <location>
        <begin position="1926"/>
        <end position="1936"/>
    </location>
</feature>
<feature type="compositionally biased region" description="Basic and acidic residues" evidence="1">
    <location>
        <begin position="1646"/>
        <end position="1658"/>
    </location>
</feature>
<dbReference type="InterPro" id="IPR017423">
    <property type="entry name" value="TRM6"/>
</dbReference>
<feature type="region of interest" description="Disordered" evidence="1">
    <location>
        <begin position="1923"/>
        <end position="1990"/>
    </location>
</feature>
<sequence>MYRSALRSQSWTITSGYVCRHCRHHLSRQQTASQTRHESTQAQAVAGQAGYGAGDEEFINSFNSLSEDYSTKSKDKSPARAGVLKAKRQSQPESVTRHDVEPSADDDTEEGVVRKVLGKSTLTAEKHEHGPMKVETAFQRGTSTTGLDARSPAKRRDDRRKRARALEDVRIGIAPSSTLGDQPQTNAVTDSEAVRQERAEFERMMAGLVPEASPQQQPGLEFLIDKLQAREKKPTAVDAVSVHMGILAKQVEDEGTVQARARRHVEDPDASSNTPGTTALNRKYAFGARLSQSSAAAKQRELNSRPGWGDSASIPAKANKASFDTLREADKVSAKPVIRTAGELTAWGTEPVYRGKQESAHRTGPAEESFHRRQVHASRDAAGAVAYAADGLGPVLSTMAVSQDRVVAEADKEIDVVKHRDSKGLAPLDLVRFNEEPESRERDGEMQAFLRDLGKGSSDPDLAEFVDASLLEEYRRRRRGNGVPTTIGPDLSSASLAGLQKEVGRRLYGSGVETPLDDEVEDSTSQNLAFASFAALRHELKRRRRDGWAGTPLRGAGQGSVSPSLVSIDTPALTIEEQPEPKGRQSDCRVEIGSEGEGEKSAPRSLASLSIWDLRNELKRRRLERTVQTSPEATREVQVTEAATMKDSVNHERGSRRPDEDADKQDELRDAGPEADVSGRRHTNEDTDDKGGHPAADIGEGEGGESVSSKQASSKARLRSDHDVSPGPVPAIRAVTNKIPSTAATKMQLLIGKAKARRLKSLVNTAPQRVGAVPGMASTSTASDETVDVNGTEAPRLTRRDRAIITKYASTSLQKHTHGDSPRGSVEKWLASSEGPGTQQKGSAKGAEGRSTSINCAGERPAELHIPAEVQPAETEEQRSLADVMAELSKTAEAALPHEVPLAAPEPYETPVESSDIRSLSAGKLKITALNIQDQPPVPPLQYGLDRVLFNPGVYQMQDPLSRTYNFDPYLQKIMPIADFDFNALKEYKTSSADTFLGTLANEHGKKYLGSTSSMTGTLAHFHYLLSNWRPINLDMLSRGFKEQVDSFTQINRAPNSIFLRYKADTGTYAIDVDKEYDGANVLMMLGKSMEKLLTLPKEQYERYRCNNTTDPITATEREEPEAFEYTTMGDFLMRSQLDAHDARLPGTGMFDLKTRAVLPIRMDTEGYEEMLRYEIFTLQGSWESFEREYYDMLRSTMLKYMLQARMGRMEGIFLAYHNVERVFGFQYMPMMEIDRAMHGQVDPSLGDQEFRLSLKVLNEALEMATAEFPEKSLRMHFETAASPAGVMWIFAEPMEEAEIDEVQGRSKEAVEEFEAAVMGIEKKPKVAEEASEVSVEPPEAAEEALGDEEAMVRAAEKSVSQTSTLPMEPTSEDAVPQSTDGTTTAPESKAKDAYNEEAYATTTTSADPVFIGHVSSAVEDNLKPLFAATLILQNIVNGKPCEHNRPRDLKRTDEWEMQYILKQTPLGSAEKWARYQGVKARKKSVFSKVGRAEALVGAVDGKAEGVESKEMETGYRRMLKEMVARGRRFRKAMDGIEERMGSEVKRVDVAASGPSTETSSVPELEETGNRVHGNGELRGDSAPGLETEKVSTAEADDITAASEPAAASPDSATKIQSPSVPGVEEMGNGAHENGELPGDSGPVVDAEKASTTEDHDATAASGRAAAAGPYDSAEKNSGSVGGYMSWLYRKMIIDVGRLGAFPADLLLGRPYYYTYQLLEKNEGEASSRLRIVPPSELNAEVVGTDDTGEVESPEDIEDTIPVEEGGGILAEPKNNRLTVDSTSRQTLTQREIEDLKESSAGQEVIAKILAHHAALDEKTVFSKAKYMVRKRSKYLKRFTVLPMEVGSLIEYLLEKEPGRIMEMREETVGLVGAWSNAHYSGGEEVERDEIGEDGVGRRWLVVDETGGLVVAALAERMGILRKPDEDEEGVEDGDTNGERQVNGHGTGDDDVEMTSEYASTANGNHATNGTSSKPTPHRDHPIPAPSNTLTVLHPAVQPNLSLLKYFGYDTNIPDPTHPLHTHLKTLSWLQLLYPTQDPTYTAPPLASPTEIATWKSGKRSTYWKKHRRHRRCQTIVDETRSGSFAGLVIASPMDPATILPHTLPLIRGGGTITIYSPTPEPLVTLIDLYSKDRRAAFINLLASDPTLTPENVNNDDFPLDPRLLLAPTLQTSRARAWQVLPGRTHPVMTSRGGSEGFVFTARRVVPLEGGVDAKGNFGKRGKRRGGVGVGVVEKGVGEGDGGSRGLGMSEGAAAEAVGTPVEVV</sequence>
<proteinExistence type="predicted"/>
<dbReference type="PANTHER" id="PTHR31014">
    <property type="entry name" value="MITOCHONDRIAL TRANSLATION SYSTEM COMPONENT PET127-RELATED"/>
    <property type="match status" value="1"/>
</dbReference>
<feature type="compositionally biased region" description="Basic and acidic residues" evidence="1">
    <location>
        <begin position="648"/>
        <end position="692"/>
    </location>
</feature>
<feature type="region of interest" description="Disordered" evidence="1">
    <location>
        <begin position="809"/>
        <end position="854"/>
    </location>
</feature>
<evidence type="ECO:0000313" key="2">
    <source>
        <dbReference type="EMBL" id="KAK0328971.1"/>
    </source>
</evidence>
<feature type="compositionally biased region" description="Basic and acidic residues" evidence="1">
    <location>
        <begin position="69"/>
        <end position="78"/>
    </location>
</feature>
<feature type="compositionally biased region" description="Low complexity" evidence="1">
    <location>
        <begin position="1600"/>
        <end position="1614"/>
    </location>
</feature>
<evidence type="ECO:0000313" key="3">
    <source>
        <dbReference type="Proteomes" id="UP001168146"/>
    </source>
</evidence>
<evidence type="ECO:0008006" key="4">
    <source>
        <dbReference type="Google" id="ProtNLM"/>
    </source>
</evidence>
<feature type="region of interest" description="Disordered" evidence="1">
    <location>
        <begin position="573"/>
        <end position="731"/>
    </location>
</feature>
<feature type="compositionally biased region" description="Basic and acidic residues" evidence="1">
    <location>
        <begin position="1568"/>
        <end position="1580"/>
    </location>
</feature>
<feature type="region of interest" description="Disordered" evidence="1">
    <location>
        <begin position="67"/>
        <end position="163"/>
    </location>
</feature>
<dbReference type="GO" id="GO:0000964">
    <property type="term" value="P:mitochondrial RNA 5'-end processing"/>
    <property type="evidence" value="ECO:0007669"/>
    <property type="project" value="TreeGrafter"/>
</dbReference>
<dbReference type="GO" id="GO:0030488">
    <property type="term" value="P:tRNA methylation"/>
    <property type="evidence" value="ECO:0007669"/>
    <property type="project" value="InterPro"/>
</dbReference>